<feature type="compositionally biased region" description="Basic and acidic residues" evidence="1">
    <location>
        <begin position="144"/>
        <end position="187"/>
    </location>
</feature>
<keyword evidence="2" id="KW-0472">Membrane</keyword>
<feature type="transmembrane region" description="Helical" evidence="2">
    <location>
        <begin position="21"/>
        <end position="42"/>
    </location>
</feature>
<protein>
    <submittedName>
        <fullName evidence="3">Stage II sporulation protein P</fullName>
    </submittedName>
</protein>
<reference evidence="3 4" key="1">
    <citation type="submission" date="2016-10" db="EMBL/GenBank/DDBJ databases">
        <authorList>
            <person name="de Groot N.N."/>
        </authorList>
    </citation>
    <scope>NUCLEOTIDE SEQUENCE [LARGE SCALE GENOMIC DNA]</scope>
    <source>
        <strain evidence="3 4">DSM 45514</strain>
    </source>
</reference>
<sequence length="394" mass="44846">MRHRYQGFTTLNMSTPRIRKLFVILILGTAVIFVLTGLFAMIQAKRTAHSTDLGRVTAHFSTETLLYLMGGEIPYLSTMEKAAEAPGFSRFFFEMATSIDPKDPRTFLGSELPGFALFDTEIVVAGEGVDYTSVPIESPPPSDLQKEITEDRKEKEQKREEEEKKQKEEEREQEKGSEEKKQASKTPDKVFIYHTHFTESFLPELEADQPNGAYDPKVNITRVGNRLGKDLEKLGIGAQVHDEGYQAEWNKMYQASRKTVVEAMKKNDDLHYFIDLHRDSQRREKTTTEINGKNYARVAFVVGTAHPHWEKNEQLARKMHKKLDELYPGLSKGVFRKSRAMGNGEYNQSLSPNSMLVEVGGVDNSFEETFRTTEALARALAEVHFQAVPVDKKQ</sequence>
<feature type="region of interest" description="Disordered" evidence="1">
    <location>
        <begin position="131"/>
        <end position="187"/>
    </location>
</feature>
<organism evidence="3 4">
    <name type="scientific">Melghirimyces thermohalophilus</name>
    <dbReference type="NCBI Taxonomy" id="1236220"/>
    <lineage>
        <taxon>Bacteria</taxon>
        <taxon>Bacillati</taxon>
        <taxon>Bacillota</taxon>
        <taxon>Bacilli</taxon>
        <taxon>Bacillales</taxon>
        <taxon>Thermoactinomycetaceae</taxon>
        <taxon>Melghirimyces</taxon>
    </lineage>
</organism>
<evidence type="ECO:0000313" key="3">
    <source>
        <dbReference type="EMBL" id="SDC73823.1"/>
    </source>
</evidence>
<dbReference type="RefSeq" id="WP_091571141.1">
    <property type="nucleotide sequence ID" value="NZ_FMZA01000015.1"/>
</dbReference>
<proteinExistence type="predicted"/>
<gene>
    <name evidence="3" type="ORF">SAMN04488112_11517</name>
</gene>
<dbReference type="Proteomes" id="UP000199387">
    <property type="component" value="Unassembled WGS sequence"/>
</dbReference>
<evidence type="ECO:0000313" key="4">
    <source>
        <dbReference type="Proteomes" id="UP000199387"/>
    </source>
</evidence>
<dbReference type="Gene3D" id="3.40.630.40">
    <property type="entry name" value="Zn-dependent exopeptidases"/>
    <property type="match status" value="1"/>
</dbReference>
<dbReference type="SUPFAM" id="SSF53187">
    <property type="entry name" value="Zn-dependent exopeptidases"/>
    <property type="match status" value="1"/>
</dbReference>
<dbReference type="NCBIfam" id="TIGR02867">
    <property type="entry name" value="spore_II_P"/>
    <property type="match status" value="1"/>
</dbReference>
<dbReference type="EMBL" id="FMZA01000015">
    <property type="protein sequence ID" value="SDC73823.1"/>
    <property type="molecule type" value="Genomic_DNA"/>
</dbReference>
<name>A0A1G6P0W2_9BACL</name>
<dbReference type="OrthoDB" id="1633470at2"/>
<keyword evidence="2" id="KW-1133">Transmembrane helix</keyword>
<keyword evidence="4" id="KW-1185">Reference proteome</keyword>
<dbReference type="STRING" id="1236220.SAMN04488112_11517"/>
<dbReference type="InterPro" id="IPR010897">
    <property type="entry name" value="Spore_II_P"/>
</dbReference>
<dbReference type="AlphaFoldDB" id="A0A1G6P0W2"/>
<accession>A0A1G6P0W2</accession>
<evidence type="ECO:0000256" key="1">
    <source>
        <dbReference type="SAM" id="MobiDB-lite"/>
    </source>
</evidence>
<evidence type="ECO:0000256" key="2">
    <source>
        <dbReference type="SAM" id="Phobius"/>
    </source>
</evidence>
<keyword evidence="2" id="KW-0812">Transmembrane</keyword>
<dbReference type="Pfam" id="PF07454">
    <property type="entry name" value="SpoIIP"/>
    <property type="match status" value="1"/>
</dbReference>